<evidence type="ECO:0000256" key="1">
    <source>
        <dbReference type="ARBA" id="ARBA00004842"/>
    </source>
</evidence>
<sequence length="147" mass="16249">MSITDLFETKGEQHFRDLEARSIARFLENGPVVLATGGGAFMREETRRHVAEKAVSIWLNTDIGEIRKRLSRDTTRPLLQTANREDKIAQLVRARAPFHQLADLTIVPGQKRDNKNADQCVAALHAHLCDGGENADRPPATVMGAAP</sequence>
<evidence type="ECO:0000256" key="8">
    <source>
        <dbReference type="ARBA" id="ARBA00022840"/>
    </source>
</evidence>
<gene>
    <name evidence="11" type="ORF">AOQ71_06635</name>
</gene>
<evidence type="ECO:0000313" key="11">
    <source>
        <dbReference type="EMBL" id="KRQ16235.1"/>
    </source>
</evidence>
<protein>
    <recommendedName>
        <fullName evidence="3">shikimate kinase</fullName>
        <ecNumber evidence="3">2.7.1.71</ecNumber>
    </recommendedName>
</protein>
<evidence type="ECO:0000256" key="3">
    <source>
        <dbReference type="ARBA" id="ARBA00012154"/>
    </source>
</evidence>
<dbReference type="AlphaFoldDB" id="A0A0R3E265"/>
<dbReference type="UniPathway" id="UPA00053">
    <property type="reaction ID" value="UER00088"/>
</dbReference>
<evidence type="ECO:0000256" key="7">
    <source>
        <dbReference type="ARBA" id="ARBA00022777"/>
    </source>
</evidence>
<dbReference type="SUPFAM" id="SSF52540">
    <property type="entry name" value="P-loop containing nucleoside triphosphate hydrolases"/>
    <property type="match status" value="1"/>
</dbReference>
<dbReference type="InterPro" id="IPR023000">
    <property type="entry name" value="Shikimate_kinase_CS"/>
</dbReference>
<evidence type="ECO:0000256" key="2">
    <source>
        <dbReference type="ARBA" id="ARBA00006997"/>
    </source>
</evidence>
<dbReference type="GO" id="GO:0009073">
    <property type="term" value="P:aromatic amino acid family biosynthetic process"/>
    <property type="evidence" value="ECO:0007669"/>
    <property type="project" value="UniProtKB-KW"/>
</dbReference>
<dbReference type="GO" id="GO:0008652">
    <property type="term" value="P:amino acid biosynthetic process"/>
    <property type="evidence" value="ECO:0007669"/>
    <property type="project" value="UniProtKB-KW"/>
</dbReference>
<dbReference type="OrthoDB" id="9800332at2"/>
<keyword evidence="9" id="KW-0057">Aromatic amino acid biosynthesis</keyword>
<dbReference type="PROSITE" id="PS01128">
    <property type="entry name" value="SHIKIMATE_KINASE"/>
    <property type="match status" value="1"/>
</dbReference>
<evidence type="ECO:0000313" key="12">
    <source>
        <dbReference type="Proteomes" id="UP000051936"/>
    </source>
</evidence>
<dbReference type="InterPro" id="IPR027417">
    <property type="entry name" value="P-loop_NTPase"/>
</dbReference>
<reference evidence="11 12" key="1">
    <citation type="submission" date="2015-09" db="EMBL/GenBank/DDBJ databases">
        <title>Draft Genome Sequence of Bradyrhizobium manausense Strain BR 3351T, a Novel Symbiotic Nitrogen-Fixing Alphaproteobacterium Isolated from Brazilian Amazon Rain Forest.</title>
        <authorList>
            <person name="De Araujo J.L."/>
            <person name="Zilli J.E."/>
        </authorList>
    </citation>
    <scope>NUCLEOTIDE SEQUENCE [LARGE SCALE GENOMIC DNA]</scope>
    <source>
        <strain evidence="11 12">BR3351</strain>
    </source>
</reference>
<evidence type="ECO:0000256" key="6">
    <source>
        <dbReference type="ARBA" id="ARBA00022741"/>
    </source>
</evidence>
<keyword evidence="5" id="KW-0808">Transferase</keyword>
<evidence type="ECO:0000256" key="5">
    <source>
        <dbReference type="ARBA" id="ARBA00022679"/>
    </source>
</evidence>
<dbReference type="Proteomes" id="UP000051936">
    <property type="component" value="Unassembled WGS sequence"/>
</dbReference>
<keyword evidence="8" id="KW-0067">ATP-binding</keyword>
<evidence type="ECO:0000256" key="4">
    <source>
        <dbReference type="ARBA" id="ARBA00022605"/>
    </source>
</evidence>
<dbReference type="InterPro" id="IPR000623">
    <property type="entry name" value="Shikimate_kinase/TSH1"/>
</dbReference>
<comment type="caution">
    <text evidence="11">The sequence shown here is derived from an EMBL/GenBank/DDBJ whole genome shotgun (WGS) entry which is preliminary data.</text>
</comment>
<comment type="similarity">
    <text evidence="2">Belongs to the shikimate kinase family.</text>
</comment>
<comment type="catalytic activity">
    <reaction evidence="10">
        <text>shikimate + ATP = 3-phosphoshikimate + ADP + H(+)</text>
        <dbReference type="Rhea" id="RHEA:13121"/>
        <dbReference type="ChEBI" id="CHEBI:15378"/>
        <dbReference type="ChEBI" id="CHEBI:30616"/>
        <dbReference type="ChEBI" id="CHEBI:36208"/>
        <dbReference type="ChEBI" id="CHEBI:145989"/>
        <dbReference type="ChEBI" id="CHEBI:456216"/>
        <dbReference type="EC" id="2.7.1.71"/>
    </reaction>
</comment>
<proteinExistence type="inferred from homology"/>
<comment type="pathway">
    <text evidence="1">Metabolic intermediate biosynthesis; chorismate biosynthesis; chorismate from D-erythrose 4-phosphate and phosphoenolpyruvate: step 5/7.</text>
</comment>
<dbReference type="PANTHER" id="PTHR21087:SF16">
    <property type="entry name" value="SHIKIMATE KINASE 1, CHLOROPLASTIC"/>
    <property type="match status" value="1"/>
</dbReference>
<dbReference type="Gene3D" id="3.40.50.300">
    <property type="entry name" value="P-loop containing nucleotide triphosphate hydrolases"/>
    <property type="match status" value="1"/>
</dbReference>
<dbReference type="GO" id="GO:0004765">
    <property type="term" value="F:shikimate kinase activity"/>
    <property type="evidence" value="ECO:0007669"/>
    <property type="project" value="UniProtKB-EC"/>
</dbReference>
<dbReference type="InterPro" id="IPR031322">
    <property type="entry name" value="Shikimate/glucono_kinase"/>
</dbReference>
<dbReference type="GO" id="GO:0009423">
    <property type="term" value="P:chorismate biosynthetic process"/>
    <property type="evidence" value="ECO:0007669"/>
    <property type="project" value="UniProtKB-UniPathway"/>
</dbReference>
<dbReference type="CDD" id="cd00464">
    <property type="entry name" value="SK"/>
    <property type="match status" value="1"/>
</dbReference>
<dbReference type="PRINTS" id="PR01100">
    <property type="entry name" value="SHIKIMTKNASE"/>
</dbReference>
<keyword evidence="7" id="KW-0418">Kinase</keyword>
<dbReference type="PANTHER" id="PTHR21087">
    <property type="entry name" value="SHIKIMATE KINASE"/>
    <property type="match status" value="1"/>
</dbReference>
<name>A0A0R3E265_9BRAD</name>
<dbReference type="GO" id="GO:0005524">
    <property type="term" value="F:ATP binding"/>
    <property type="evidence" value="ECO:0007669"/>
    <property type="project" value="UniProtKB-KW"/>
</dbReference>
<keyword evidence="6" id="KW-0547">Nucleotide-binding</keyword>
<accession>A0A0R3E265</accession>
<dbReference type="Pfam" id="PF01202">
    <property type="entry name" value="SKI"/>
    <property type="match status" value="1"/>
</dbReference>
<dbReference type="EC" id="2.7.1.71" evidence="3"/>
<dbReference type="STRING" id="989370.AOQ71_06635"/>
<evidence type="ECO:0000256" key="9">
    <source>
        <dbReference type="ARBA" id="ARBA00023141"/>
    </source>
</evidence>
<keyword evidence="12" id="KW-1185">Reference proteome</keyword>
<organism evidence="11 12">
    <name type="scientific">Bradyrhizobium manausense</name>
    <dbReference type="NCBI Taxonomy" id="989370"/>
    <lineage>
        <taxon>Bacteria</taxon>
        <taxon>Pseudomonadati</taxon>
        <taxon>Pseudomonadota</taxon>
        <taxon>Alphaproteobacteria</taxon>
        <taxon>Hyphomicrobiales</taxon>
        <taxon>Nitrobacteraceae</taxon>
        <taxon>Bradyrhizobium</taxon>
    </lineage>
</organism>
<evidence type="ECO:0000256" key="10">
    <source>
        <dbReference type="ARBA" id="ARBA00048567"/>
    </source>
</evidence>
<dbReference type="EMBL" id="LJYG01000029">
    <property type="protein sequence ID" value="KRQ16235.1"/>
    <property type="molecule type" value="Genomic_DNA"/>
</dbReference>
<dbReference type="GO" id="GO:0005829">
    <property type="term" value="C:cytosol"/>
    <property type="evidence" value="ECO:0007669"/>
    <property type="project" value="TreeGrafter"/>
</dbReference>
<keyword evidence="4" id="KW-0028">Amino-acid biosynthesis</keyword>